<dbReference type="PROSITE" id="PS51450">
    <property type="entry name" value="LRR"/>
    <property type="match status" value="1"/>
</dbReference>
<dbReference type="InterPro" id="IPR044974">
    <property type="entry name" value="Disease_R_plants"/>
</dbReference>
<keyword evidence="3" id="KW-0677">Repeat</keyword>
<dbReference type="OrthoDB" id="1063093at2759"/>
<dbReference type="PANTHER" id="PTHR11017:SF552">
    <property type="entry name" value="DISEASE RESISTANCE PROTEIN RPP2B"/>
    <property type="match status" value="1"/>
</dbReference>
<proteinExistence type="predicted"/>
<dbReference type="SUPFAM" id="SSF46785">
    <property type="entry name" value="Winged helix' DNA-binding domain"/>
    <property type="match status" value="1"/>
</dbReference>
<dbReference type="Gene3D" id="3.80.10.10">
    <property type="entry name" value="Ribonuclease Inhibitor"/>
    <property type="match status" value="2"/>
</dbReference>
<dbReference type="SUPFAM" id="SSF52200">
    <property type="entry name" value="Toll/Interleukin receptor TIR domain"/>
    <property type="match status" value="1"/>
</dbReference>
<dbReference type="GO" id="GO:0006952">
    <property type="term" value="P:defense response"/>
    <property type="evidence" value="ECO:0007669"/>
    <property type="project" value="UniProtKB-KW"/>
</dbReference>
<dbReference type="InterPro" id="IPR035897">
    <property type="entry name" value="Toll_tir_struct_dom_sf"/>
</dbReference>
<dbReference type="InterPro" id="IPR001611">
    <property type="entry name" value="Leu-rich_rpt"/>
</dbReference>
<dbReference type="InterPro" id="IPR058192">
    <property type="entry name" value="WHD_ROQ1-like"/>
</dbReference>
<dbReference type="FunFam" id="3.40.50.10140:FF:000007">
    <property type="entry name" value="Disease resistance protein (TIR-NBS-LRR class)"/>
    <property type="match status" value="1"/>
</dbReference>
<protein>
    <recommendedName>
        <fullName evidence="1">ADP-ribosyl cyclase/cyclic ADP-ribose hydrolase</fullName>
        <ecNumber evidence="1">3.2.2.6</ecNumber>
    </recommendedName>
</protein>
<dbReference type="AlphaFoldDB" id="A0A6D2KK52"/>
<dbReference type="Pfam" id="PF23282">
    <property type="entry name" value="WHD_ROQ1"/>
    <property type="match status" value="1"/>
</dbReference>
<dbReference type="InterPro" id="IPR032675">
    <property type="entry name" value="LRR_dom_sf"/>
</dbReference>
<evidence type="ECO:0000256" key="7">
    <source>
        <dbReference type="ARBA" id="ARBA00047304"/>
    </source>
</evidence>
<dbReference type="InterPro" id="IPR011713">
    <property type="entry name" value="Leu-rich_rpt_3"/>
</dbReference>
<keyword evidence="5" id="KW-0611">Plant defense</keyword>
<dbReference type="Pfam" id="PF01582">
    <property type="entry name" value="TIR"/>
    <property type="match status" value="1"/>
</dbReference>
<keyword evidence="6" id="KW-0520">NAD</keyword>
<evidence type="ECO:0000256" key="3">
    <source>
        <dbReference type="ARBA" id="ARBA00022737"/>
    </source>
</evidence>
<dbReference type="InterPro" id="IPR027417">
    <property type="entry name" value="P-loop_NTPase"/>
</dbReference>
<dbReference type="EMBL" id="CACVBM020001595">
    <property type="protein sequence ID" value="CAA7054869.1"/>
    <property type="molecule type" value="Genomic_DNA"/>
</dbReference>
<dbReference type="PROSITE" id="PS50104">
    <property type="entry name" value="TIR"/>
    <property type="match status" value="1"/>
</dbReference>
<dbReference type="Pfam" id="PF23286">
    <property type="entry name" value="LRR_13"/>
    <property type="match status" value="1"/>
</dbReference>
<evidence type="ECO:0000313" key="10">
    <source>
        <dbReference type="Proteomes" id="UP000467841"/>
    </source>
</evidence>
<evidence type="ECO:0000256" key="6">
    <source>
        <dbReference type="ARBA" id="ARBA00023027"/>
    </source>
</evidence>
<evidence type="ECO:0000256" key="1">
    <source>
        <dbReference type="ARBA" id="ARBA00011982"/>
    </source>
</evidence>
<dbReference type="InterPro" id="IPR058546">
    <property type="entry name" value="RPS4B/Roq1-like_LRR"/>
</dbReference>
<comment type="caution">
    <text evidence="9">The sequence shown here is derived from an EMBL/GenBank/DDBJ whole genome shotgun (WGS) entry which is preliminary data.</text>
</comment>
<dbReference type="InterPro" id="IPR036390">
    <property type="entry name" value="WH_DNA-bd_sf"/>
</dbReference>
<gene>
    <name evidence="9" type="ORF">MERR_LOCUS42105</name>
</gene>
<dbReference type="SUPFAM" id="SSF52058">
    <property type="entry name" value="L domain-like"/>
    <property type="match status" value="2"/>
</dbReference>
<dbReference type="PANTHER" id="PTHR11017">
    <property type="entry name" value="LEUCINE-RICH REPEAT-CONTAINING PROTEIN"/>
    <property type="match status" value="1"/>
</dbReference>
<evidence type="ECO:0000256" key="5">
    <source>
        <dbReference type="ARBA" id="ARBA00022821"/>
    </source>
</evidence>
<dbReference type="SMART" id="SM00255">
    <property type="entry name" value="TIR"/>
    <property type="match status" value="1"/>
</dbReference>
<dbReference type="SUPFAM" id="SSF52540">
    <property type="entry name" value="P-loop containing nucleoside triphosphate hydrolases"/>
    <property type="match status" value="1"/>
</dbReference>
<evidence type="ECO:0000259" key="8">
    <source>
        <dbReference type="PROSITE" id="PS50104"/>
    </source>
</evidence>
<dbReference type="InterPro" id="IPR045344">
    <property type="entry name" value="C-JID"/>
</dbReference>
<dbReference type="Proteomes" id="UP000467841">
    <property type="component" value="Unassembled WGS sequence"/>
</dbReference>
<dbReference type="FunFam" id="3.80.10.10:FF:000386">
    <property type="entry name" value="Disease resistance protein RPS4"/>
    <property type="match status" value="1"/>
</dbReference>
<keyword evidence="10" id="KW-1185">Reference proteome</keyword>
<dbReference type="Gene3D" id="3.40.50.10140">
    <property type="entry name" value="Toll/interleukin-1 receptor homology (TIR) domain"/>
    <property type="match status" value="1"/>
</dbReference>
<evidence type="ECO:0000256" key="4">
    <source>
        <dbReference type="ARBA" id="ARBA00022801"/>
    </source>
</evidence>
<dbReference type="GO" id="GO:0007165">
    <property type="term" value="P:signal transduction"/>
    <property type="evidence" value="ECO:0007669"/>
    <property type="project" value="InterPro"/>
</dbReference>
<dbReference type="PRINTS" id="PR00364">
    <property type="entry name" value="DISEASERSIST"/>
</dbReference>
<evidence type="ECO:0000313" key="9">
    <source>
        <dbReference type="EMBL" id="CAA7054869.1"/>
    </source>
</evidence>
<keyword evidence="4" id="KW-0378">Hydrolase</keyword>
<dbReference type="InterPro" id="IPR000157">
    <property type="entry name" value="TIR_dom"/>
</dbReference>
<dbReference type="InterPro" id="IPR042197">
    <property type="entry name" value="Apaf_helical"/>
</dbReference>
<dbReference type="Pfam" id="PF00931">
    <property type="entry name" value="NB-ARC"/>
    <property type="match status" value="1"/>
</dbReference>
<dbReference type="Pfam" id="PF07725">
    <property type="entry name" value="LRR_3"/>
    <property type="match status" value="1"/>
</dbReference>
<dbReference type="Pfam" id="PF20160">
    <property type="entry name" value="C-JID"/>
    <property type="match status" value="1"/>
</dbReference>
<sequence length="1225" mass="139726">MAFPSSSSSSSKRQYDVFVSFRGRDTRNTFTSHLLKSLRGKGIDVFSDGKLLRGEDLSVLFDRIEQSKMSIVVFSENYANSTWCLEELWKIIQCREKSGHGVIPIFYKVKKSDVENQKGSFGAPFLSPEESFRGDGSKIEAWKEALSIASNILGFVYPEDRPETKFFDEITKETLRMLNDLSPCEIQGFPGIEPRSKQLEELLMFGNDDCVRTIGVLGMAGIGKTLVADTVYKRNFRRFDGYDFVDDVDEELGRHQLSALREKLLCKLLDVESFDVRAYGRPENYLRNKKLFIVLDNVTDQEQIDVLIGEKALYKKGSRIVIITRDKKLLQNKADATYVVPRLNDREAMELFCLKAFSDNINLNPPEVFMDLSNKLVDYTKGHPLALTLLGSGLLLKDISYWTEKWESLLERPDKEIQRVLEKSYRKLDDEQKSMFLDIACFFRSEKADFVSSILRSDRVNAASVMRELEDKCLVTISYNRLEMHDLLHRMGKEIGYESSIKRVGKRSRLWNHKDIRYILEKNTGTEYVRGIFLNMSNVERIKLSPAAFKKMSNLKFLKFHNAHCSQWCDNEHKFQLCEGLGHFPDELVYLHWQGYPYDYLPSEFNPEELVDLNLRYSHIKTLWDEEQNTENLRWVDLSQSKSLLSLSGLSKANNLERLDLEGCTSLAALDSSIKQMNKLIYLNLRDCTSLKSLPEGINLKSLKTLILSGCSKLQEFHIISENIESLYLEGSAIERVVERIESLCNLILLNLKNCRSLRYLPNDLYKLKSLQELILSGCSALESLPPIKEKMECLEILLMDGTSIKQTPETICLSNVKIFSFCGSSIDDSTGLLLLPFSGSSRVSDLYLTNCNINKFPDNFSSLHSLRRLCLSRNNIETLPVSIEKLSSLLLLDLKHCLKLSSLPVLPSSLQYLDAHGCVSLEKVAKPVTLPLVTERIHTTFIFTDCVKLNRTEQEAIVAQAKLKSQLLARTSLQHNHKGLVLDPLVAVCFPGSDIPSWFRHQRMGSSIETDLRSHWCNTKFIGASLCVVVNFKDHHANRLSIRCDCRFKNQNDQSISFSFSLGGWNESCGSSSCHEPRKLGSDHVFISYNNCNVPVFQRSEESSNNRCHPTSASFEFYLTDETNRKLDCCKVVRCGMSLLYAPDENDRGFQGIRVTDIVDRASSEAFVPVRGWSHSQVGERKNGRIRDEIPLCVLTRGLEDKEDPLVCRRIDSSILLSTYMAEV</sequence>
<dbReference type="GO" id="GO:0061809">
    <property type="term" value="F:NAD+ nucleosidase activity, cyclic ADP-ribose generating"/>
    <property type="evidence" value="ECO:0007669"/>
    <property type="project" value="UniProtKB-EC"/>
</dbReference>
<dbReference type="Gene3D" id="1.10.8.430">
    <property type="entry name" value="Helical domain of apoptotic protease-activating factors"/>
    <property type="match status" value="1"/>
</dbReference>
<keyword evidence="2" id="KW-0433">Leucine-rich repeat</keyword>
<evidence type="ECO:0000256" key="2">
    <source>
        <dbReference type="ARBA" id="ARBA00022614"/>
    </source>
</evidence>
<feature type="domain" description="TIR" evidence="8">
    <location>
        <begin position="13"/>
        <end position="178"/>
    </location>
</feature>
<dbReference type="EC" id="3.2.2.6" evidence="1"/>
<organism evidence="9 10">
    <name type="scientific">Microthlaspi erraticum</name>
    <dbReference type="NCBI Taxonomy" id="1685480"/>
    <lineage>
        <taxon>Eukaryota</taxon>
        <taxon>Viridiplantae</taxon>
        <taxon>Streptophyta</taxon>
        <taxon>Embryophyta</taxon>
        <taxon>Tracheophyta</taxon>
        <taxon>Spermatophyta</taxon>
        <taxon>Magnoliopsida</taxon>
        <taxon>eudicotyledons</taxon>
        <taxon>Gunneridae</taxon>
        <taxon>Pentapetalae</taxon>
        <taxon>rosids</taxon>
        <taxon>malvids</taxon>
        <taxon>Brassicales</taxon>
        <taxon>Brassicaceae</taxon>
        <taxon>Coluteocarpeae</taxon>
        <taxon>Microthlaspi</taxon>
    </lineage>
</organism>
<comment type="catalytic activity">
    <reaction evidence="7">
        <text>NAD(+) + H2O = ADP-D-ribose + nicotinamide + H(+)</text>
        <dbReference type="Rhea" id="RHEA:16301"/>
        <dbReference type="ChEBI" id="CHEBI:15377"/>
        <dbReference type="ChEBI" id="CHEBI:15378"/>
        <dbReference type="ChEBI" id="CHEBI:17154"/>
        <dbReference type="ChEBI" id="CHEBI:57540"/>
        <dbReference type="ChEBI" id="CHEBI:57967"/>
        <dbReference type="EC" id="3.2.2.6"/>
    </reaction>
    <physiologicalReaction direction="left-to-right" evidence="7">
        <dbReference type="Rhea" id="RHEA:16302"/>
    </physiologicalReaction>
</comment>
<dbReference type="GO" id="GO:0043531">
    <property type="term" value="F:ADP binding"/>
    <property type="evidence" value="ECO:0007669"/>
    <property type="project" value="InterPro"/>
</dbReference>
<name>A0A6D2KK52_9BRAS</name>
<dbReference type="Gene3D" id="3.40.50.300">
    <property type="entry name" value="P-loop containing nucleotide triphosphate hydrolases"/>
    <property type="match status" value="1"/>
</dbReference>
<dbReference type="InterPro" id="IPR002182">
    <property type="entry name" value="NB-ARC"/>
</dbReference>
<accession>A0A6D2KK52</accession>
<reference evidence="9" key="1">
    <citation type="submission" date="2020-01" db="EMBL/GenBank/DDBJ databases">
        <authorList>
            <person name="Mishra B."/>
        </authorList>
    </citation>
    <scope>NUCLEOTIDE SEQUENCE [LARGE SCALE GENOMIC DNA]</scope>
</reference>